<sequence length="328" mass="36483">MVCEILLLLVCLALMSTPVEGYNGNLGILCEDLVDHRNNDVLKTALGRLSLIGHSCKDIQEKYHIHEDGLYYLITTSGVVYQTYCDMTTAGGGWTLVASVHENNIYGKCTVGDRWSSEQGNSPNWPDGEGTWSNTVTFGTPEGATSDDYKNPGYYDITAKDVSVWHVPNTSLLKHWKIAAIMRYHTETHFLQLYGNNLYHLFNTFKVRYNAGACPVNNGPAIPVVYDFGDAEKTKQFYGPYTRTEFTPGYITFRVFNHERAAMAICSGVKPTGCNTEQYCIGGGGFFPEGNPIQCGDFTSFAWSGYGTNTGWSTSKEILESSVLLFYR</sequence>
<evidence type="ECO:0000313" key="7">
    <source>
        <dbReference type="EMBL" id="KAG5267288.1"/>
    </source>
</evidence>
<dbReference type="NCBIfam" id="NF040941">
    <property type="entry name" value="GGGWT_bact"/>
    <property type="match status" value="1"/>
</dbReference>
<keyword evidence="3" id="KW-0106">Calcium</keyword>
<keyword evidence="4" id="KW-1015">Disulfide bond</keyword>
<evidence type="ECO:0000259" key="6">
    <source>
        <dbReference type="PROSITE" id="PS51406"/>
    </source>
</evidence>
<comment type="caution">
    <text evidence="7">The sequence shown here is derived from an EMBL/GenBank/DDBJ whole genome shotgun (WGS) entry which is preliminary data.</text>
</comment>
<dbReference type="PANTHER" id="PTHR16146:SF46">
    <property type="entry name" value="INTELECTIN-1A-RELATED"/>
    <property type="match status" value="1"/>
</dbReference>
<accession>A0AAV6FWQ8</accession>
<proteinExistence type="predicted"/>
<dbReference type="Proteomes" id="UP000823561">
    <property type="component" value="Chromosome 17"/>
</dbReference>
<dbReference type="SUPFAM" id="SSF56496">
    <property type="entry name" value="Fibrinogen C-terminal domain-like"/>
    <property type="match status" value="1"/>
</dbReference>
<organism evidence="7 8">
    <name type="scientific">Alosa alosa</name>
    <name type="common">allis shad</name>
    <dbReference type="NCBI Taxonomy" id="278164"/>
    <lineage>
        <taxon>Eukaryota</taxon>
        <taxon>Metazoa</taxon>
        <taxon>Chordata</taxon>
        <taxon>Craniata</taxon>
        <taxon>Vertebrata</taxon>
        <taxon>Euteleostomi</taxon>
        <taxon>Actinopterygii</taxon>
        <taxon>Neopterygii</taxon>
        <taxon>Teleostei</taxon>
        <taxon>Clupei</taxon>
        <taxon>Clupeiformes</taxon>
        <taxon>Clupeoidei</taxon>
        <taxon>Clupeidae</taxon>
        <taxon>Alosa</taxon>
    </lineage>
</organism>
<dbReference type="GO" id="GO:0046872">
    <property type="term" value="F:metal ion binding"/>
    <property type="evidence" value="ECO:0007669"/>
    <property type="project" value="UniProtKB-KW"/>
</dbReference>
<dbReference type="InterPro" id="IPR036056">
    <property type="entry name" value="Fibrinogen-like_C"/>
</dbReference>
<dbReference type="EMBL" id="JADWDJ010000017">
    <property type="protein sequence ID" value="KAG5267288.1"/>
    <property type="molecule type" value="Genomic_DNA"/>
</dbReference>
<feature type="signal peptide" evidence="5">
    <location>
        <begin position="1"/>
        <end position="21"/>
    </location>
</feature>
<evidence type="ECO:0000313" key="8">
    <source>
        <dbReference type="Proteomes" id="UP000823561"/>
    </source>
</evidence>
<dbReference type="GO" id="GO:0070492">
    <property type="term" value="F:oligosaccharide binding"/>
    <property type="evidence" value="ECO:0007669"/>
    <property type="project" value="TreeGrafter"/>
</dbReference>
<keyword evidence="5" id="KW-0732">Signal</keyword>
<keyword evidence="1" id="KW-0479">Metal-binding</keyword>
<keyword evidence="2" id="KW-0430">Lectin</keyword>
<evidence type="ECO:0000256" key="5">
    <source>
        <dbReference type="SAM" id="SignalP"/>
    </source>
</evidence>
<reference evidence="7 8" key="1">
    <citation type="submission" date="2020-10" db="EMBL/GenBank/DDBJ databases">
        <title>Chromosome-scale genome assembly of the Allis shad, Alosa alosa.</title>
        <authorList>
            <person name="Margot Z."/>
            <person name="Christophe K."/>
            <person name="Cabau C."/>
            <person name="Louis A."/>
            <person name="Berthelot C."/>
            <person name="Parey E."/>
            <person name="Roest Crollius H."/>
            <person name="Montfort J."/>
            <person name="Robinson-Rechavi M."/>
            <person name="Bucao C."/>
            <person name="Bouchez O."/>
            <person name="Gislard M."/>
            <person name="Lluch J."/>
            <person name="Milhes M."/>
            <person name="Lampietro C."/>
            <person name="Lopez Roques C."/>
            <person name="Donnadieu C."/>
            <person name="Braasch I."/>
            <person name="Desvignes T."/>
            <person name="Postlethwait J."/>
            <person name="Bobe J."/>
            <person name="Guiguen Y."/>
        </authorList>
    </citation>
    <scope>NUCLEOTIDE SEQUENCE [LARGE SCALE GENOMIC DNA]</scope>
    <source>
        <strain evidence="7">M-15738</strain>
        <tissue evidence="7">Blood</tissue>
    </source>
</reference>
<evidence type="ECO:0000256" key="3">
    <source>
        <dbReference type="ARBA" id="ARBA00022837"/>
    </source>
</evidence>
<dbReference type="FunFam" id="3.90.215.10:FF:000015">
    <property type="entry name" value="Intelectin 2"/>
    <property type="match status" value="1"/>
</dbReference>
<gene>
    <name evidence="7" type="ORF">AALO_G00220080</name>
</gene>
<name>A0AAV6FWQ8_9TELE</name>
<protein>
    <recommendedName>
        <fullName evidence="6">Fibrinogen C-terminal domain-containing protein</fullName>
    </recommendedName>
</protein>
<evidence type="ECO:0000256" key="1">
    <source>
        <dbReference type="ARBA" id="ARBA00022723"/>
    </source>
</evidence>
<dbReference type="Gene3D" id="3.90.215.10">
    <property type="entry name" value="Gamma Fibrinogen, chain A, domain 1"/>
    <property type="match status" value="1"/>
</dbReference>
<dbReference type="AlphaFoldDB" id="A0AAV6FWQ8"/>
<evidence type="ECO:0000256" key="4">
    <source>
        <dbReference type="ARBA" id="ARBA00023157"/>
    </source>
</evidence>
<dbReference type="InterPro" id="IPR014716">
    <property type="entry name" value="Fibrinogen_a/b/g_C_1"/>
</dbReference>
<dbReference type="PROSITE" id="PS51406">
    <property type="entry name" value="FIBRINOGEN_C_2"/>
    <property type="match status" value="1"/>
</dbReference>
<evidence type="ECO:0000256" key="2">
    <source>
        <dbReference type="ARBA" id="ARBA00022734"/>
    </source>
</evidence>
<keyword evidence="8" id="KW-1185">Reference proteome</keyword>
<dbReference type="InterPro" id="IPR002181">
    <property type="entry name" value="Fibrinogen_a/b/g_C_dom"/>
</dbReference>
<dbReference type="GO" id="GO:0005615">
    <property type="term" value="C:extracellular space"/>
    <property type="evidence" value="ECO:0007669"/>
    <property type="project" value="TreeGrafter"/>
</dbReference>
<feature type="domain" description="Fibrinogen C-terminal" evidence="6">
    <location>
        <begin position="47"/>
        <end position="97"/>
    </location>
</feature>
<dbReference type="PANTHER" id="PTHR16146">
    <property type="entry name" value="INTELECTIN"/>
    <property type="match status" value="1"/>
</dbReference>
<feature type="chain" id="PRO_5043730934" description="Fibrinogen C-terminal domain-containing protein" evidence="5">
    <location>
        <begin position="22"/>
        <end position="328"/>
    </location>
</feature>